<dbReference type="Proteomes" id="UP001281147">
    <property type="component" value="Unassembled WGS sequence"/>
</dbReference>
<reference evidence="1" key="1">
    <citation type="submission" date="2023-07" db="EMBL/GenBank/DDBJ databases">
        <title>Black Yeasts Isolated from many extreme environments.</title>
        <authorList>
            <person name="Coleine C."/>
            <person name="Stajich J.E."/>
            <person name="Selbmann L."/>
        </authorList>
    </citation>
    <scope>NUCLEOTIDE SEQUENCE</scope>
    <source>
        <strain evidence="1">CCFEE 5714</strain>
    </source>
</reference>
<evidence type="ECO:0000313" key="1">
    <source>
        <dbReference type="EMBL" id="KAK3719105.1"/>
    </source>
</evidence>
<evidence type="ECO:0000313" key="2">
    <source>
        <dbReference type="Proteomes" id="UP001281147"/>
    </source>
</evidence>
<keyword evidence="2" id="KW-1185">Reference proteome</keyword>
<sequence length="672" mass="74486">MLFKNLLSATALAAATQAVKFTVESSGGNATSPYQYGIMFEDINNSGDGGVYAELVQNRAFQGDRLFHKNLWFWHPIGGTDLHLANLSDPLSSALPTSMQVTGGLEDTIGFWNEGFWGFPVVSSWQYNGSFYIHGDFEGDINVALVSNTTGETYAEATVEASSSSSEWTQYRYLFTASEDAPDSNNTLRFTMPASAVSGPLNFNLLSLFPPTYNDRPNGLRIDLMEAMAGLNPSFFRFPGGNNLEGNEPPFWWDWKESLGSLENRPGFPGTWDYENTNGLGLLEYLLWAQDLGMELILDVWAGLWLNGTHVPEDELGPYVQDALDEIEFVMGSTDTRWGAYRAELGYPEPFPVRFVEVGNEDSLNNGTASYGRYRFASFYNAIHEKYPDMTIISSYYDVGPVTPPFDASGDFHEYAAPVQMSSQFGYFDNYTNDHPLFLGEYAVVTYDLPGFNMPSWEEGALRAMYPFWYGSCAEAIYLLSAERNADKIIGAAYAPIFMNMNRWQWIPDMIAYDANPAHLVLSTSYRMVELLSSVRITENLPTTGGRFGPAYWVAGRSDETGSHIVKAVVYNATANVPFDVTFNGINAGATGTLTYLTAPMNASSTVGDDVVQRQTTSITSDNEGRFSFQMPPYSVGIVEIDAESAGCGSPAQRQGWKGWKDWVPGHRYDAH</sequence>
<proteinExistence type="predicted"/>
<gene>
    <name evidence="1" type="ORF">LTR37_004669</name>
</gene>
<name>A0ACC3NLV2_9PEZI</name>
<dbReference type="EMBL" id="JAUTXU010000028">
    <property type="protein sequence ID" value="KAK3719105.1"/>
    <property type="molecule type" value="Genomic_DNA"/>
</dbReference>
<comment type="caution">
    <text evidence="1">The sequence shown here is derived from an EMBL/GenBank/DDBJ whole genome shotgun (WGS) entry which is preliminary data.</text>
</comment>
<organism evidence="1 2">
    <name type="scientific">Vermiconidia calcicola</name>
    <dbReference type="NCBI Taxonomy" id="1690605"/>
    <lineage>
        <taxon>Eukaryota</taxon>
        <taxon>Fungi</taxon>
        <taxon>Dikarya</taxon>
        <taxon>Ascomycota</taxon>
        <taxon>Pezizomycotina</taxon>
        <taxon>Dothideomycetes</taxon>
        <taxon>Dothideomycetidae</taxon>
        <taxon>Mycosphaerellales</taxon>
        <taxon>Extremaceae</taxon>
        <taxon>Vermiconidia</taxon>
    </lineage>
</organism>
<accession>A0ACC3NLV2</accession>
<protein>
    <submittedName>
        <fullName evidence="1">Uncharacterized protein</fullName>
    </submittedName>
</protein>